<evidence type="ECO:0000256" key="3">
    <source>
        <dbReference type="ARBA" id="ARBA00022989"/>
    </source>
</evidence>
<feature type="transmembrane region" description="Helical" evidence="5">
    <location>
        <begin position="6"/>
        <end position="29"/>
    </location>
</feature>
<dbReference type="PANTHER" id="PTHR12714:SF9">
    <property type="entry name" value="PROTEIN-S-ISOPRENYLCYSTEINE O-METHYLTRANSFERASE"/>
    <property type="match status" value="1"/>
</dbReference>
<protein>
    <submittedName>
        <fullName evidence="6">Isoprenylcysteine carboxylmethyltransferase family protein</fullName>
    </submittedName>
</protein>
<dbReference type="RefSeq" id="WP_151653664.1">
    <property type="nucleotide sequence ID" value="NZ_WBVX01000039.1"/>
</dbReference>
<dbReference type="EMBL" id="WBVX01000039">
    <property type="protein sequence ID" value="KAB2677557.1"/>
    <property type="molecule type" value="Genomic_DNA"/>
</dbReference>
<dbReference type="AlphaFoldDB" id="A0A6L3Y523"/>
<dbReference type="InterPro" id="IPR007318">
    <property type="entry name" value="Phopholipid_MeTrfase"/>
</dbReference>
<dbReference type="Gene3D" id="1.20.120.1630">
    <property type="match status" value="1"/>
</dbReference>
<feature type="transmembrane region" description="Helical" evidence="5">
    <location>
        <begin position="41"/>
        <end position="64"/>
    </location>
</feature>
<keyword evidence="4 5" id="KW-0472">Membrane</keyword>
<keyword evidence="6" id="KW-0808">Transferase</keyword>
<evidence type="ECO:0000313" key="7">
    <source>
        <dbReference type="Proteomes" id="UP000481643"/>
    </source>
</evidence>
<dbReference type="GO" id="GO:0008168">
    <property type="term" value="F:methyltransferase activity"/>
    <property type="evidence" value="ECO:0007669"/>
    <property type="project" value="UniProtKB-KW"/>
</dbReference>
<accession>A0A6L3Y523</accession>
<reference evidence="6 7" key="1">
    <citation type="submission" date="2019-09" db="EMBL/GenBank/DDBJ databases">
        <title>Taxonomic organization of the family Brucellaceae based on a phylogenomic approach.</title>
        <authorList>
            <person name="Leclercq S."/>
            <person name="Cloeckaert A."/>
            <person name="Zygmunt M.S."/>
        </authorList>
    </citation>
    <scope>NUCLEOTIDE SEQUENCE [LARGE SCALE GENOMIC DNA]</scope>
    <source>
        <strain evidence="6 7">WS1830</strain>
    </source>
</reference>
<organism evidence="6 7">
    <name type="scientific">Brucella tritici</name>
    <dbReference type="NCBI Taxonomy" id="94626"/>
    <lineage>
        <taxon>Bacteria</taxon>
        <taxon>Pseudomonadati</taxon>
        <taxon>Pseudomonadota</taxon>
        <taxon>Alphaproteobacteria</taxon>
        <taxon>Hyphomicrobiales</taxon>
        <taxon>Brucellaceae</taxon>
        <taxon>Brucella/Ochrobactrum group</taxon>
        <taxon>Brucella</taxon>
    </lineage>
</organism>
<dbReference type="GO" id="GO:0012505">
    <property type="term" value="C:endomembrane system"/>
    <property type="evidence" value="ECO:0007669"/>
    <property type="project" value="UniProtKB-SubCell"/>
</dbReference>
<evidence type="ECO:0000313" key="6">
    <source>
        <dbReference type="EMBL" id="KAB2677557.1"/>
    </source>
</evidence>
<name>A0A6L3Y523_9HYPH</name>
<keyword evidence="6" id="KW-0489">Methyltransferase</keyword>
<evidence type="ECO:0000256" key="4">
    <source>
        <dbReference type="ARBA" id="ARBA00023136"/>
    </source>
</evidence>
<dbReference type="Proteomes" id="UP000481643">
    <property type="component" value="Unassembled WGS sequence"/>
</dbReference>
<evidence type="ECO:0000256" key="1">
    <source>
        <dbReference type="ARBA" id="ARBA00004127"/>
    </source>
</evidence>
<dbReference type="PANTHER" id="PTHR12714">
    <property type="entry name" value="PROTEIN-S ISOPRENYLCYSTEINE O-METHYLTRANSFERASE"/>
    <property type="match status" value="1"/>
</dbReference>
<comment type="caution">
    <text evidence="6">The sequence shown here is derived from an EMBL/GenBank/DDBJ whole genome shotgun (WGS) entry which is preliminary data.</text>
</comment>
<comment type="subcellular location">
    <subcellularLocation>
        <location evidence="1">Endomembrane system</location>
        <topology evidence="1">Multi-pass membrane protein</topology>
    </subcellularLocation>
</comment>
<dbReference type="Pfam" id="PF04191">
    <property type="entry name" value="PEMT"/>
    <property type="match status" value="1"/>
</dbReference>
<dbReference type="GO" id="GO:0032259">
    <property type="term" value="P:methylation"/>
    <property type="evidence" value="ECO:0007669"/>
    <property type="project" value="UniProtKB-KW"/>
</dbReference>
<keyword evidence="3 5" id="KW-1133">Transmembrane helix</keyword>
<sequence>MHDDIPAYGLWSLVILNSAIFIFFAFSFFKPATQRDWRSFGAFSAFIVALFTEMYGFPLTIYLLSGWLQSRFPGIDWFSHDAGHLLEELIGWRANPHFGPFHILSFVFIGGGFVMISAGWKKLYEAQRRGALAVTGIYAWIRHPQYVGFVLVMFGFLLQWPTLLTLAMFPILVFMYWRLARHEERETLAQHGEAYARYMREVPGFFPHLFSGPARRAGQ</sequence>
<evidence type="ECO:0000256" key="5">
    <source>
        <dbReference type="SAM" id="Phobius"/>
    </source>
</evidence>
<feature type="transmembrane region" description="Helical" evidence="5">
    <location>
        <begin position="101"/>
        <end position="120"/>
    </location>
</feature>
<keyword evidence="2 5" id="KW-0812">Transmembrane</keyword>
<evidence type="ECO:0000256" key="2">
    <source>
        <dbReference type="ARBA" id="ARBA00022692"/>
    </source>
</evidence>
<gene>
    <name evidence="6" type="ORF">F9L08_25020</name>
</gene>
<proteinExistence type="predicted"/>